<keyword evidence="10" id="KW-1185">Reference proteome</keyword>
<evidence type="ECO:0000256" key="2">
    <source>
        <dbReference type="ARBA" id="ARBA00022670"/>
    </source>
</evidence>
<accession>A0A4R2GS18</accession>
<dbReference type="NCBIfam" id="TIGR04183">
    <property type="entry name" value="Por_Secre_tail"/>
    <property type="match status" value="1"/>
</dbReference>
<dbReference type="Gene3D" id="3.40.630.10">
    <property type="entry name" value="Zn peptidases"/>
    <property type="match status" value="1"/>
</dbReference>
<evidence type="ECO:0000259" key="8">
    <source>
        <dbReference type="Pfam" id="PF04389"/>
    </source>
</evidence>
<dbReference type="GO" id="GO:0008235">
    <property type="term" value="F:metalloexopeptidase activity"/>
    <property type="evidence" value="ECO:0007669"/>
    <property type="project" value="InterPro"/>
</dbReference>
<dbReference type="SUPFAM" id="SSF53187">
    <property type="entry name" value="Zn-dependent exopeptidases"/>
    <property type="match status" value="1"/>
</dbReference>
<reference evidence="9 10" key="1">
    <citation type="submission" date="2019-03" db="EMBL/GenBank/DDBJ databases">
        <title>Genomic Encyclopedia of Type Strains, Phase IV (KMG-IV): sequencing the most valuable type-strain genomes for metagenomic binning, comparative biology and taxonomic classification.</title>
        <authorList>
            <person name="Goeker M."/>
        </authorList>
    </citation>
    <scope>NUCLEOTIDE SEQUENCE [LARGE SCALE GENOMIC DNA]</scope>
    <source>
        <strain evidence="9 10">DSM 24179</strain>
    </source>
</reference>
<dbReference type="Proteomes" id="UP000295221">
    <property type="component" value="Unassembled WGS sequence"/>
</dbReference>
<dbReference type="Pfam" id="PF04389">
    <property type="entry name" value="Peptidase_M28"/>
    <property type="match status" value="1"/>
</dbReference>
<feature type="chain" id="PRO_5020386853" evidence="7">
    <location>
        <begin position="22"/>
        <end position="480"/>
    </location>
</feature>
<proteinExistence type="predicted"/>
<keyword evidence="5" id="KW-0378">Hydrolase</keyword>
<protein>
    <submittedName>
        <fullName evidence="9">Leucyl aminopeptidase</fullName>
    </submittedName>
</protein>
<dbReference type="GO" id="GO:0006508">
    <property type="term" value="P:proteolysis"/>
    <property type="evidence" value="ECO:0007669"/>
    <property type="project" value="UniProtKB-KW"/>
</dbReference>
<dbReference type="InterPro" id="IPR007484">
    <property type="entry name" value="Peptidase_M28"/>
</dbReference>
<gene>
    <name evidence="9" type="ORF">EV194_101620</name>
</gene>
<dbReference type="AlphaFoldDB" id="A0A4R2GS18"/>
<feature type="signal peptide" evidence="7">
    <location>
        <begin position="1"/>
        <end position="21"/>
    </location>
</feature>
<sequence length="480" mass="53902">MKRKHFLITYFFLSLILLSSAQQNEFIYATVSPHDAELLKTKFPSEVEILGSNHIHTALYISEAALLHLKEIRQTPGPGYVFRQSREAALAAIHEWPLKTTSIYEFSINQQDIVNLAIELVDPINIEEHIILLENYGTRFHTKESATQSAIDLREMWEDLASTTGRDDIKVELFEHTSSPMPSVIMSVPGLDEPDEIVIIGAHLDSTVPPNNGLAPGADDNASGVATITEVARILFEINFVPAKTIEFMAYSAEEVGLIGSAEIVSYYREKDKNVIAYVNFDMTNYKGSAKDVYLMTDSYNSSNLNDFLMELMDYYNSSGNHQFEYSTTICNYGCSDNYSWAEAGYEAAFPFEAKLNESNPNIHTIYDTYSFMGNSLHAAKFAKLGLQFMIEASKSSTSNIPDTKKSIITIYTKSNKLHYSIDAPFIETINIYNLTGQLVKSRKNNANVGVISIEQGKGFFLVEFVLQDKGRISEKIIIY</sequence>
<keyword evidence="4 7" id="KW-0732">Signal</keyword>
<evidence type="ECO:0000313" key="10">
    <source>
        <dbReference type="Proteomes" id="UP000295221"/>
    </source>
</evidence>
<dbReference type="RefSeq" id="WP_165921781.1">
    <property type="nucleotide sequence ID" value="NZ_SLWK01000001.1"/>
</dbReference>
<dbReference type="PANTHER" id="PTHR12147">
    <property type="entry name" value="METALLOPEPTIDASE M28 FAMILY MEMBER"/>
    <property type="match status" value="1"/>
</dbReference>
<feature type="domain" description="Peptidase M28" evidence="8">
    <location>
        <begin position="184"/>
        <end position="377"/>
    </location>
</feature>
<evidence type="ECO:0000256" key="7">
    <source>
        <dbReference type="SAM" id="SignalP"/>
    </source>
</evidence>
<evidence type="ECO:0000256" key="3">
    <source>
        <dbReference type="ARBA" id="ARBA00022723"/>
    </source>
</evidence>
<evidence type="ECO:0000313" key="9">
    <source>
        <dbReference type="EMBL" id="TCO10986.1"/>
    </source>
</evidence>
<evidence type="ECO:0000256" key="5">
    <source>
        <dbReference type="ARBA" id="ARBA00022801"/>
    </source>
</evidence>
<dbReference type="InterPro" id="IPR026444">
    <property type="entry name" value="Secre_tail"/>
</dbReference>
<keyword evidence="1 9" id="KW-0031">Aminopeptidase</keyword>
<dbReference type="GO" id="GO:0046872">
    <property type="term" value="F:metal ion binding"/>
    <property type="evidence" value="ECO:0007669"/>
    <property type="project" value="UniProtKB-KW"/>
</dbReference>
<keyword evidence="3" id="KW-0479">Metal-binding</keyword>
<organism evidence="9 10">
    <name type="scientific">Natronoflexus pectinivorans</name>
    <dbReference type="NCBI Taxonomy" id="682526"/>
    <lineage>
        <taxon>Bacteria</taxon>
        <taxon>Pseudomonadati</taxon>
        <taxon>Bacteroidota</taxon>
        <taxon>Bacteroidia</taxon>
        <taxon>Marinilabiliales</taxon>
        <taxon>Marinilabiliaceae</taxon>
        <taxon>Natronoflexus</taxon>
    </lineage>
</organism>
<keyword evidence="2" id="KW-0645">Protease</keyword>
<name>A0A4R2GS18_9BACT</name>
<evidence type="ECO:0000256" key="4">
    <source>
        <dbReference type="ARBA" id="ARBA00022729"/>
    </source>
</evidence>
<keyword evidence="6" id="KW-0862">Zinc</keyword>
<dbReference type="InterPro" id="IPR045175">
    <property type="entry name" value="M28_fam"/>
</dbReference>
<evidence type="ECO:0000256" key="6">
    <source>
        <dbReference type="ARBA" id="ARBA00022833"/>
    </source>
</evidence>
<dbReference type="EMBL" id="SLWK01000001">
    <property type="protein sequence ID" value="TCO10986.1"/>
    <property type="molecule type" value="Genomic_DNA"/>
</dbReference>
<dbReference type="PANTHER" id="PTHR12147:SF56">
    <property type="entry name" value="AMINOPEPTIDASE YDR415C-RELATED"/>
    <property type="match status" value="1"/>
</dbReference>
<comment type="caution">
    <text evidence="9">The sequence shown here is derived from an EMBL/GenBank/DDBJ whole genome shotgun (WGS) entry which is preliminary data.</text>
</comment>
<evidence type="ECO:0000256" key="1">
    <source>
        <dbReference type="ARBA" id="ARBA00022438"/>
    </source>
</evidence>
<dbReference type="GO" id="GO:0004177">
    <property type="term" value="F:aminopeptidase activity"/>
    <property type="evidence" value="ECO:0007669"/>
    <property type="project" value="UniProtKB-KW"/>
</dbReference>